<name>A0A1L7X3D2_9HELO</name>
<gene>
    <name evidence="3" type="ORF">PAC_09425</name>
</gene>
<keyword evidence="2" id="KW-0472">Membrane</keyword>
<feature type="transmembrane region" description="Helical" evidence="2">
    <location>
        <begin position="353"/>
        <end position="378"/>
    </location>
</feature>
<sequence>MASTISKTPEKDSTPSTTLETIMEMSSGLSQFRPDHLRVGSIAVLVQNPKEESGAIVCTRNRHCNGKVFSFRSSSHPIVVLATNKVNGSSEQKEEICLVARITSHGNSALGSFLGSHKETCTKPSIPILHDTLHSSIDMLRLTCGQLNKQSYVMLNHTYEVPASMVKRYVTLPGSPRSGYPRCTSIRTGMTRSVRLQETSYYTLIQAFGLDPQPYQPELYLSNFFSLPPQLSQTPSIVLQPSKQRPNINNNENQSHRDTQSFTGTRSAPMAQPRTRAMSTPSTPHLRREPSLISFPALPHAPSPSRSPVHRSDYSRASSIYSSFSDESSPLLPPPVTYRTPGRTSMREQVEDWCAFLLLIILLVILWWLVGIALWMYFNWVR</sequence>
<dbReference type="OrthoDB" id="3537171at2759"/>
<dbReference type="AlphaFoldDB" id="A0A1L7X3D2"/>
<protein>
    <submittedName>
        <fullName evidence="3">Uncharacterized protein</fullName>
    </submittedName>
</protein>
<accession>A0A1L7X3D2</accession>
<evidence type="ECO:0000313" key="3">
    <source>
        <dbReference type="EMBL" id="CZR59531.1"/>
    </source>
</evidence>
<dbReference type="STRING" id="576137.A0A1L7X3D2"/>
<keyword evidence="2" id="KW-1133">Transmembrane helix</keyword>
<evidence type="ECO:0000256" key="1">
    <source>
        <dbReference type="SAM" id="MobiDB-lite"/>
    </source>
</evidence>
<proteinExistence type="predicted"/>
<dbReference type="Proteomes" id="UP000184330">
    <property type="component" value="Unassembled WGS sequence"/>
</dbReference>
<reference evidence="3 4" key="1">
    <citation type="submission" date="2016-03" db="EMBL/GenBank/DDBJ databases">
        <authorList>
            <person name="Ploux O."/>
        </authorList>
    </citation>
    <scope>NUCLEOTIDE SEQUENCE [LARGE SCALE GENOMIC DNA]</scope>
    <source>
        <strain evidence="3 4">UAMH 11012</strain>
    </source>
</reference>
<keyword evidence="4" id="KW-1185">Reference proteome</keyword>
<feature type="region of interest" description="Disordered" evidence="1">
    <location>
        <begin position="241"/>
        <end position="287"/>
    </location>
</feature>
<dbReference type="EMBL" id="FJOG01000014">
    <property type="protein sequence ID" value="CZR59531.1"/>
    <property type="molecule type" value="Genomic_DNA"/>
</dbReference>
<evidence type="ECO:0000256" key="2">
    <source>
        <dbReference type="SAM" id="Phobius"/>
    </source>
</evidence>
<organism evidence="3 4">
    <name type="scientific">Phialocephala subalpina</name>
    <dbReference type="NCBI Taxonomy" id="576137"/>
    <lineage>
        <taxon>Eukaryota</taxon>
        <taxon>Fungi</taxon>
        <taxon>Dikarya</taxon>
        <taxon>Ascomycota</taxon>
        <taxon>Pezizomycotina</taxon>
        <taxon>Leotiomycetes</taxon>
        <taxon>Helotiales</taxon>
        <taxon>Mollisiaceae</taxon>
        <taxon>Phialocephala</taxon>
        <taxon>Phialocephala fortinii species complex</taxon>
    </lineage>
</organism>
<keyword evidence="2" id="KW-0812">Transmembrane</keyword>
<feature type="compositionally biased region" description="Polar residues" evidence="1">
    <location>
        <begin position="241"/>
        <end position="253"/>
    </location>
</feature>
<evidence type="ECO:0000313" key="4">
    <source>
        <dbReference type="Proteomes" id="UP000184330"/>
    </source>
</evidence>